<dbReference type="EMBL" id="CM047742">
    <property type="protein sequence ID" value="KAJ0034627.1"/>
    <property type="molecule type" value="Genomic_DNA"/>
</dbReference>
<keyword evidence="2" id="KW-1185">Reference proteome</keyword>
<evidence type="ECO:0000313" key="1">
    <source>
        <dbReference type="EMBL" id="KAJ0034627.1"/>
    </source>
</evidence>
<accession>A0ACC0YER1</accession>
<sequence length="63" mass="6976">MCRMCSKMHIQMLSHSIQETMHVLLPKMLCKVPVCPLAPMATSELALATTIGRPREEAPNALD</sequence>
<reference evidence="2" key="1">
    <citation type="journal article" date="2023" name="G3 (Bethesda)">
        <title>Genome assembly and association tests identify interacting loci associated with vigor, precocity, and sex in interspecific pistachio rootstocks.</title>
        <authorList>
            <person name="Palmer W."/>
            <person name="Jacygrad E."/>
            <person name="Sagayaradj S."/>
            <person name="Cavanaugh K."/>
            <person name="Han R."/>
            <person name="Bertier L."/>
            <person name="Beede B."/>
            <person name="Kafkas S."/>
            <person name="Golino D."/>
            <person name="Preece J."/>
            <person name="Michelmore R."/>
        </authorList>
    </citation>
    <scope>NUCLEOTIDE SEQUENCE [LARGE SCALE GENOMIC DNA]</scope>
</reference>
<organism evidence="1 2">
    <name type="scientific">Pistacia integerrima</name>
    <dbReference type="NCBI Taxonomy" id="434235"/>
    <lineage>
        <taxon>Eukaryota</taxon>
        <taxon>Viridiplantae</taxon>
        <taxon>Streptophyta</taxon>
        <taxon>Embryophyta</taxon>
        <taxon>Tracheophyta</taxon>
        <taxon>Spermatophyta</taxon>
        <taxon>Magnoliopsida</taxon>
        <taxon>eudicotyledons</taxon>
        <taxon>Gunneridae</taxon>
        <taxon>Pentapetalae</taxon>
        <taxon>rosids</taxon>
        <taxon>malvids</taxon>
        <taxon>Sapindales</taxon>
        <taxon>Anacardiaceae</taxon>
        <taxon>Pistacia</taxon>
    </lineage>
</organism>
<proteinExistence type="predicted"/>
<name>A0ACC0YER1_9ROSI</name>
<protein>
    <submittedName>
        <fullName evidence="1">Uncharacterized protein</fullName>
    </submittedName>
</protein>
<comment type="caution">
    <text evidence="1">The sequence shown here is derived from an EMBL/GenBank/DDBJ whole genome shotgun (WGS) entry which is preliminary data.</text>
</comment>
<gene>
    <name evidence="1" type="ORF">Pint_25495</name>
</gene>
<dbReference type="Proteomes" id="UP001163603">
    <property type="component" value="Chromosome 7"/>
</dbReference>
<evidence type="ECO:0000313" key="2">
    <source>
        <dbReference type="Proteomes" id="UP001163603"/>
    </source>
</evidence>